<protein>
    <submittedName>
        <fullName evidence="1">Uncharacterized protein</fullName>
    </submittedName>
</protein>
<evidence type="ECO:0000313" key="2">
    <source>
        <dbReference type="Proteomes" id="UP001464891"/>
    </source>
</evidence>
<dbReference type="EMBL" id="JAMPKM010000015">
    <property type="protein sequence ID" value="MEP0819562.1"/>
    <property type="molecule type" value="Genomic_DNA"/>
</dbReference>
<dbReference type="Proteomes" id="UP001464891">
    <property type="component" value="Unassembled WGS sequence"/>
</dbReference>
<reference evidence="1 2" key="1">
    <citation type="submission" date="2022-04" db="EMBL/GenBank/DDBJ databases">
        <title>Positive selection, recombination, and allopatry shape intraspecific diversity of widespread and dominant cyanobacteria.</title>
        <authorList>
            <person name="Wei J."/>
            <person name="Shu W."/>
            <person name="Hu C."/>
        </authorList>
    </citation>
    <scope>NUCLEOTIDE SEQUENCE [LARGE SCALE GENOMIC DNA]</scope>
    <source>
        <strain evidence="1 2">GB2-A4</strain>
    </source>
</reference>
<evidence type="ECO:0000313" key="1">
    <source>
        <dbReference type="EMBL" id="MEP0819562.1"/>
    </source>
</evidence>
<gene>
    <name evidence="1" type="ORF">NC998_20910</name>
</gene>
<sequence length="330" mass="36672">MAAKNSGGFGSSAIAPADDSTSTLNAIPLTDLNIEEIELHDLGNTLPVGIICGDECLKDFTLNPYSADYEIALGRLVESNTDREGNLKDPVKVIKEFLPYVINTIGGQPIKDLAKNLSTSTSRLIEGMYWGDVTTLFLALRLQAQGFEIAMAAKCPKCGTLAEDNPKKGRSYHDLSSVTIKVIRDLTQKPLIELTLPEGFKVFDDTVTRLWLEPLKLYQFDRLLKSTSGNPKDLDQIYQMVVGIPDSEAYRNVRGQVFDESIYRALCTSPSGRVSPNKNALYKAVNKIQPGPAMWIEMDCVNPMCKNAWEQPLPWLSFREFLYFSADSDD</sequence>
<proteinExistence type="predicted"/>
<dbReference type="RefSeq" id="WP_190440536.1">
    <property type="nucleotide sequence ID" value="NZ_JAMPKM010000015.1"/>
</dbReference>
<name>A0ABV0JCQ3_9CYAN</name>
<comment type="caution">
    <text evidence="1">The sequence shown here is derived from an EMBL/GenBank/DDBJ whole genome shotgun (WGS) entry which is preliminary data.</text>
</comment>
<keyword evidence="2" id="KW-1185">Reference proteome</keyword>
<organism evidence="1 2">
    <name type="scientific">Trichocoleus desertorum GB2-A4</name>
    <dbReference type="NCBI Taxonomy" id="2933944"/>
    <lineage>
        <taxon>Bacteria</taxon>
        <taxon>Bacillati</taxon>
        <taxon>Cyanobacteriota</taxon>
        <taxon>Cyanophyceae</taxon>
        <taxon>Leptolyngbyales</taxon>
        <taxon>Trichocoleusaceae</taxon>
        <taxon>Trichocoleus</taxon>
    </lineage>
</organism>
<accession>A0ABV0JCQ3</accession>